<keyword evidence="4" id="KW-1185">Reference proteome</keyword>
<evidence type="ECO:0000313" key="3">
    <source>
        <dbReference type="EMBL" id="KAJ3511446.1"/>
    </source>
</evidence>
<protein>
    <recommendedName>
        <fullName evidence="2">DUF6533 domain-containing protein</fullName>
    </recommendedName>
</protein>
<feature type="transmembrane region" description="Helical" evidence="1">
    <location>
        <begin position="198"/>
        <end position="223"/>
    </location>
</feature>
<dbReference type="Proteomes" id="UP001148786">
    <property type="component" value="Unassembled WGS sequence"/>
</dbReference>
<evidence type="ECO:0000259" key="2">
    <source>
        <dbReference type="Pfam" id="PF20151"/>
    </source>
</evidence>
<feature type="transmembrane region" description="Helical" evidence="1">
    <location>
        <begin position="156"/>
        <end position="177"/>
    </location>
</feature>
<dbReference type="InterPro" id="IPR045340">
    <property type="entry name" value="DUF6533"/>
</dbReference>
<proteinExistence type="predicted"/>
<accession>A0A9W8K953</accession>
<evidence type="ECO:0000313" key="4">
    <source>
        <dbReference type="Proteomes" id="UP001148786"/>
    </source>
</evidence>
<name>A0A9W8K953_9AGAR</name>
<dbReference type="AlphaFoldDB" id="A0A9W8K953"/>
<sequence>MPSIQASDLLISQKLLTGFKRSEDMGYMNAAVMTILLYDIFTTIVDEVDLIWRDRWSITKVLYLIARYYPAIFTAGGYITFSTMVNIVFVMRIHALYRRSWKVLIFFTALCFAEFGVEFYISWVVSQQTANSTFEAPIPGWRGCLSQPISVSVLSLAAWCMCAGVAFTFFAFTIYKLRDSLRDDHGRIRLDILREQKYFSPIVTVLMRDGAIFFFIIFATLAVNAVLTAWRNSELGGFGLPWVPTAYSLVGSHMVLDLKKAGGRGDPTRITGTVTARQDVIFARPCLENPTNVGGVEGNRYNLSVQA</sequence>
<keyword evidence="1" id="KW-0472">Membrane</keyword>
<gene>
    <name evidence="3" type="ORF">NLJ89_g4099</name>
</gene>
<reference evidence="3" key="1">
    <citation type="submission" date="2022-07" db="EMBL/GenBank/DDBJ databases">
        <title>Genome Sequence of Agrocybe chaxingu.</title>
        <authorList>
            <person name="Buettner E."/>
        </authorList>
    </citation>
    <scope>NUCLEOTIDE SEQUENCE</scope>
    <source>
        <strain evidence="3">MP-N11</strain>
    </source>
</reference>
<dbReference type="EMBL" id="JANKHO010000327">
    <property type="protein sequence ID" value="KAJ3511446.1"/>
    <property type="molecule type" value="Genomic_DNA"/>
</dbReference>
<feature type="transmembrane region" description="Helical" evidence="1">
    <location>
        <begin position="103"/>
        <end position="125"/>
    </location>
</feature>
<dbReference type="Pfam" id="PF20151">
    <property type="entry name" value="DUF6533"/>
    <property type="match status" value="1"/>
</dbReference>
<keyword evidence="1" id="KW-0812">Transmembrane</keyword>
<organism evidence="3 4">
    <name type="scientific">Agrocybe chaxingu</name>
    <dbReference type="NCBI Taxonomy" id="84603"/>
    <lineage>
        <taxon>Eukaryota</taxon>
        <taxon>Fungi</taxon>
        <taxon>Dikarya</taxon>
        <taxon>Basidiomycota</taxon>
        <taxon>Agaricomycotina</taxon>
        <taxon>Agaricomycetes</taxon>
        <taxon>Agaricomycetidae</taxon>
        <taxon>Agaricales</taxon>
        <taxon>Agaricineae</taxon>
        <taxon>Strophariaceae</taxon>
        <taxon>Agrocybe</taxon>
    </lineage>
</organism>
<evidence type="ECO:0000256" key="1">
    <source>
        <dbReference type="SAM" id="Phobius"/>
    </source>
</evidence>
<comment type="caution">
    <text evidence="3">The sequence shown here is derived from an EMBL/GenBank/DDBJ whole genome shotgun (WGS) entry which is preliminary data.</text>
</comment>
<feature type="transmembrane region" description="Helical" evidence="1">
    <location>
        <begin position="65"/>
        <end position="91"/>
    </location>
</feature>
<keyword evidence="1" id="KW-1133">Transmembrane helix</keyword>
<dbReference type="OrthoDB" id="3349377at2759"/>
<feature type="transmembrane region" description="Helical" evidence="1">
    <location>
        <begin position="26"/>
        <end position="45"/>
    </location>
</feature>
<feature type="domain" description="DUF6533" evidence="2">
    <location>
        <begin position="27"/>
        <end position="70"/>
    </location>
</feature>